<evidence type="ECO:0000313" key="3">
    <source>
        <dbReference type="Proteomes" id="UP000092445"/>
    </source>
</evidence>
<accession>A0A1B0ACW6</accession>
<proteinExistence type="predicted"/>
<dbReference type="VEuPathDB" id="VectorBase:GPAI041584"/>
<dbReference type="AlphaFoldDB" id="A0A1B0ACW6"/>
<feature type="chain" id="PRO_5008403732" description="Secreted protein" evidence="1">
    <location>
        <begin position="30"/>
        <end position="104"/>
    </location>
</feature>
<name>A0A1B0ACW6_GLOPL</name>
<dbReference type="Proteomes" id="UP000092445">
    <property type="component" value="Unassembled WGS sequence"/>
</dbReference>
<organism evidence="2 3">
    <name type="scientific">Glossina pallidipes</name>
    <name type="common">Tsetse fly</name>
    <dbReference type="NCBI Taxonomy" id="7398"/>
    <lineage>
        <taxon>Eukaryota</taxon>
        <taxon>Metazoa</taxon>
        <taxon>Ecdysozoa</taxon>
        <taxon>Arthropoda</taxon>
        <taxon>Hexapoda</taxon>
        <taxon>Insecta</taxon>
        <taxon>Pterygota</taxon>
        <taxon>Neoptera</taxon>
        <taxon>Endopterygota</taxon>
        <taxon>Diptera</taxon>
        <taxon>Brachycera</taxon>
        <taxon>Muscomorpha</taxon>
        <taxon>Hippoboscoidea</taxon>
        <taxon>Glossinidae</taxon>
        <taxon>Glossina</taxon>
    </lineage>
</organism>
<evidence type="ECO:0008006" key="4">
    <source>
        <dbReference type="Google" id="ProtNLM"/>
    </source>
</evidence>
<sequence>MSLKKFRLNCVLLLLSVTLLLLLFGKCTRRPERRLFVCSLDCLPACLRTIHSTILYSTTQTTFKMLNTGSKLIFAYLAANTAYKEGHTTNVLSKINIFTNIIKI</sequence>
<protein>
    <recommendedName>
        <fullName evidence="4">Secreted protein</fullName>
    </recommendedName>
</protein>
<reference evidence="2" key="2">
    <citation type="submission" date="2020-05" db="UniProtKB">
        <authorList>
            <consortium name="EnsemblMetazoa"/>
        </authorList>
    </citation>
    <scope>IDENTIFICATION</scope>
    <source>
        <strain evidence="2">IAEA</strain>
    </source>
</reference>
<dbReference type="EnsemblMetazoa" id="GPAI041584-RA">
    <property type="protein sequence ID" value="GPAI041584-PA"/>
    <property type="gene ID" value="GPAI041584"/>
</dbReference>
<keyword evidence="3" id="KW-1185">Reference proteome</keyword>
<reference evidence="3" key="1">
    <citation type="submission" date="2014-03" db="EMBL/GenBank/DDBJ databases">
        <authorList>
            <person name="Aksoy S."/>
            <person name="Warren W."/>
            <person name="Wilson R.K."/>
        </authorList>
    </citation>
    <scope>NUCLEOTIDE SEQUENCE [LARGE SCALE GENOMIC DNA]</scope>
    <source>
        <strain evidence="3">IAEA</strain>
    </source>
</reference>
<evidence type="ECO:0000313" key="2">
    <source>
        <dbReference type="EnsemblMetazoa" id="GPAI041584-PA"/>
    </source>
</evidence>
<evidence type="ECO:0000256" key="1">
    <source>
        <dbReference type="SAM" id="SignalP"/>
    </source>
</evidence>
<keyword evidence="1" id="KW-0732">Signal</keyword>
<feature type="signal peptide" evidence="1">
    <location>
        <begin position="1"/>
        <end position="29"/>
    </location>
</feature>